<dbReference type="Pfam" id="PF01406">
    <property type="entry name" value="tRNA-synt_1e"/>
    <property type="match status" value="1"/>
</dbReference>
<dbReference type="AlphaFoldDB" id="A0A9W8J1X7"/>
<evidence type="ECO:0000256" key="7">
    <source>
        <dbReference type="SAM" id="MobiDB-lite"/>
    </source>
</evidence>
<keyword evidence="2" id="KW-0436">Ligase</keyword>
<dbReference type="Proteomes" id="UP001140091">
    <property type="component" value="Unassembled WGS sequence"/>
</dbReference>
<feature type="domain" description="tRNA synthetases class I catalytic" evidence="8">
    <location>
        <begin position="112"/>
        <end position="346"/>
    </location>
</feature>
<dbReference type="InterPro" id="IPR024909">
    <property type="entry name" value="Cys-tRNA/MSH_ligase"/>
</dbReference>
<dbReference type="PRINTS" id="PR00983">
    <property type="entry name" value="TRNASYNTHCYS"/>
</dbReference>
<evidence type="ECO:0000256" key="2">
    <source>
        <dbReference type="ARBA" id="ARBA00022598"/>
    </source>
</evidence>
<dbReference type="GO" id="GO:0005524">
    <property type="term" value="F:ATP binding"/>
    <property type="evidence" value="ECO:0007669"/>
    <property type="project" value="UniProtKB-KW"/>
</dbReference>
<keyword evidence="6" id="KW-0067">ATP-binding</keyword>
<sequence>MLRLFVQTKIIGALPQDLTHKEGLDQDWTKLFSLVGSANLSFTAGNLPNGEKLGTHFFSAKRCFDSLLASRSRLESGLTGKDFAIELIDGSKDILGVVLNEKFHSETIDSALYKQTADLWESRFFHDMSRLNVLPPDTITRASEYVPEIVRFIEGILDKGYAYPSNGSVYFDTGAFKQSGEGRYGKLVPIDEIQQDTHPDALHTFVGDKKAITDFSLWKAAKPGEPSWSSPWGPGRPGWHIECSAMASSVFGDHLHIHSGGIDLMFPHHTNELAQSEAYHSCEEWVDCFIHIGHLHIDGLKMSKSLKNFITIDELLAKYTSRQIRFAFLLRGWNARLDFSDNIMENEVLPLEATINNFFSHVESLAIDKETFKIGHPSGVREQDLRLKYFISDSMNTPSALHGIRNLIAQSNVYINQTSAGVDGLLVLGIATWISKMLRMFGLDQKDTARFGWEIGPSPGRGTSDNSTILPYLQALSSFRDDVRAIAKNRSPDMTRDLLVLCDKLRGDVLPPLGIQLSDRADGPALIKFVSPTASPTASPSKKEVALPSNDCSKNIPESKSNLSPHVMFKPPHDGGRYSSWDDLGIPLTDAEGPYSVLLFEAVQRQTVEIQYSKYDNFPILFEE</sequence>
<evidence type="ECO:0000256" key="6">
    <source>
        <dbReference type="ARBA" id="ARBA00022840"/>
    </source>
</evidence>
<evidence type="ECO:0000256" key="1">
    <source>
        <dbReference type="ARBA" id="ARBA00001947"/>
    </source>
</evidence>
<dbReference type="SUPFAM" id="SSF52374">
    <property type="entry name" value="Nucleotidylyl transferase"/>
    <property type="match status" value="1"/>
</dbReference>
<keyword evidence="5" id="KW-0862">Zinc</keyword>
<keyword evidence="3" id="KW-0479">Metal-binding</keyword>
<evidence type="ECO:0000313" key="10">
    <source>
        <dbReference type="Proteomes" id="UP001140091"/>
    </source>
</evidence>
<dbReference type="EMBL" id="JANBPK010001047">
    <property type="protein sequence ID" value="KAJ2926747.1"/>
    <property type="molecule type" value="Genomic_DNA"/>
</dbReference>
<dbReference type="InterPro" id="IPR009080">
    <property type="entry name" value="tRNAsynth_Ia_anticodon-bd"/>
</dbReference>
<feature type="compositionally biased region" description="Polar residues" evidence="7">
    <location>
        <begin position="550"/>
        <end position="564"/>
    </location>
</feature>
<accession>A0A9W8J1X7</accession>
<dbReference type="GO" id="GO:0005737">
    <property type="term" value="C:cytoplasm"/>
    <property type="evidence" value="ECO:0007669"/>
    <property type="project" value="TreeGrafter"/>
</dbReference>
<keyword evidence="10" id="KW-1185">Reference proteome</keyword>
<dbReference type="GO" id="GO:0006423">
    <property type="term" value="P:cysteinyl-tRNA aminoacylation"/>
    <property type="evidence" value="ECO:0007669"/>
    <property type="project" value="TreeGrafter"/>
</dbReference>
<reference evidence="9" key="1">
    <citation type="submission" date="2022-06" db="EMBL/GenBank/DDBJ databases">
        <title>Genome Sequence of Candolleomyces eurysporus.</title>
        <authorList>
            <person name="Buettner E."/>
        </authorList>
    </citation>
    <scope>NUCLEOTIDE SEQUENCE</scope>
    <source>
        <strain evidence="9">VTCC 930004</strain>
    </source>
</reference>
<comment type="caution">
    <text evidence="9">The sequence shown here is derived from an EMBL/GenBank/DDBJ whole genome shotgun (WGS) entry which is preliminary data.</text>
</comment>
<dbReference type="PANTHER" id="PTHR10890:SF3">
    <property type="entry name" value="CYSTEINE--TRNA LIGASE, CYTOPLASMIC"/>
    <property type="match status" value="1"/>
</dbReference>
<proteinExistence type="predicted"/>
<feature type="region of interest" description="Disordered" evidence="7">
    <location>
        <begin position="533"/>
        <end position="571"/>
    </location>
</feature>
<dbReference type="GO" id="GO:0046872">
    <property type="term" value="F:metal ion binding"/>
    <property type="evidence" value="ECO:0007669"/>
    <property type="project" value="UniProtKB-KW"/>
</dbReference>
<dbReference type="InterPro" id="IPR014729">
    <property type="entry name" value="Rossmann-like_a/b/a_fold"/>
</dbReference>
<evidence type="ECO:0000256" key="3">
    <source>
        <dbReference type="ARBA" id="ARBA00022723"/>
    </source>
</evidence>
<evidence type="ECO:0000313" key="9">
    <source>
        <dbReference type="EMBL" id="KAJ2926747.1"/>
    </source>
</evidence>
<dbReference type="GO" id="GO:0004817">
    <property type="term" value="F:cysteine-tRNA ligase activity"/>
    <property type="evidence" value="ECO:0007669"/>
    <property type="project" value="TreeGrafter"/>
</dbReference>
<comment type="cofactor">
    <cofactor evidence="1">
        <name>Zn(2+)</name>
        <dbReference type="ChEBI" id="CHEBI:29105"/>
    </cofactor>
</comment>
<protein>
    <recommendedName>
        <fullName evidence="8">tRNA synthetases class I catalytic domain-containing protein</fullName>
    </recommendedName>
</protein>
<dbReference type="OrthoDB" id="438179at2759"/>
<gene>
    <name evidence="9" type="ORF">H1R20_g10348</name>
</gene>
<dbReference type="SUPFAM" id="SSF47323">
    <property type="entry name" value="Anticodon-binding domain of a subclass of class I aminoacyl-tRNA synthetases"/>
    <property type="match status" value="1"/>
</dbReference>
<evidence type="ECO:0000256" key="4">
    <source>
        <dbReference type="ARBA" id="ARBA00022741"/>
    </source>
</evidence>
<dbReference type="PANTHER" id="PTHR10890">
    <property type="entry name" value="CYSTEINYL-TRNA SYNTHETASE"/>
    <property type="match status" value="1"/>
</dbReference>
<dbReference type="InterPro" id="IPR032678">
    <property type="entry name" value="tRNA-synt_1_cat_dom"/>
</dbReference>
<evidence type="ECO:0000259" key="8">
    <source>
        <dbReference type="Pfam" id="PF01406"/>
    </source>
</evidence>
<name>A0A9W8J1X7_9AGAR</name>
<keyword evidence="4" id="KW-0547">Nucleotide-binding</keyword>
<feature type="non-terminal residue" evidence="9">
    <location>
        <position position="1"/>
    </location>
</feature>
<evidence type="ECO:0000256" key="5">
    <source>
        <dbReference type="ARBA" id="ARBA00022833"/>
    </source>
</evidence>
<organism evidence="9 10">
    <name type="scientific">Candolleomyces eurysporus</name>
    <dbReference type="NCBI Taxonomy" id="2828524"/>
    <lineage>
        <taxon>Eukaryota</taxon>
        <taxon>Fungi</taxon>
        <taxon>Dikarya</taxon>
        <taxon>Basidiomycota</taxon>
        <taxon>Agaricomycotina</taxon>
        <taxon>Agaricomycetes</taxon>
        <taxon>Agaricomycetidae</taxon>
        <taxon>Agaricales</taxon>
        <taxon>Agaricineae</taxon>
        <taxon>Psathyrellaceae</taxon>
        <taxon>Candolleomyces</taxon>
    </lineage>
</organism>
<dbReference type="Gene3D" id="3.40.50.620">
    <property type="entry name" value="HUPs"/>
    <property type="match status" value="1"/>
</dbReference>